<dbReference type="Pfam" id="PF18517">
    <property type="entry name" value="LZ3wCH"/>
    <property type="match status" value="1"/>
</dbReference>
<dbReference type="GO" id="GO:0007131">
    <property type="term" value="P:reciprocal meiotic recombination"/>
    <property type="evidence" value="ECO:0007669"/>
    <property type="project" value="InterPro"/>
</dbReference>
<dbReference type="InterPro" id="IPR005647">
    <property type="entry name" value="Mnd1"/>
</dbReference>
<evidence type="ECO:0000256" key="1">
    <source>
        <dbReference type="ARBA" id="ARBA00004123"/>
    </source>
</evidence>
<protein>
    <recommendedName>
        <fullName evidence="7">Meiotic nuclear division protein 1</fullName>
    </recommendedName>
</protein>
<evidence type="ECO:0000256" key="4">
    <source>
        <dbReference type="ARBA" id="ARBA00023172"/>
    </source>
</evidence>
<keyword evidence="6" id="KW-0469">Meiosis</keyword>
<keyword evidence="4" id="KW-0233">DNA recombination</keyword>
<feature type="coiled-coil region" evidence="8">
    <location>
        <begin position="80"/>
        <end position="148"/>
    </location>
</feature>
<evidence type="ECO:0000256" key="6">
    <source>
        <dbReference type="ARBA" id="ARBA00023254"/>
    </source>
</evidence>
<feature type="domain" description="Leucine zipper with capping helix" evidence="10">
    <location>
        <begin position="153"/>
        <end position="204"/>
    </location>
</feature>
<dbReference type="GO" id="GO:0005634">
    <property type="term" value="C:nucleus"/>
    <property type="evidence" value="ECO:0007669"/>
    <property type="project" value="UniProtKB-SubCell"/>
</dbReference>
<sequence length="205" mass="23469">MVKSKKGLSAAEKRKRLEALFHETKEFYQLKELEKIAPKVKGIVSQSVKEVLQSLVDDDLVASDKIGTSNYFWSFPSSALQSRRTKIEVLTQELQKLKEKNAELQSNIGVAYGGREESDDRAVLLKKVAELETTNKKHQENLARFRECDPTLLEAKENHANIALECGNRWTENIFILQSYCSNKFNIERSDFNQQFGIPEDLDTL</sequence>
<dbReference type="PANTHER" id="PTHR31398:SF0">
    <property type="entry name" value="MEIOTIC NUCLEAR DIVISION PROTEIN 1 HOMOLOG"/>
    <property type="match status" value="1"/>
</dbReference>
<comment type="subcellular location">
    <subcellularLocation>
        <location evidence="1 7">Nucleus</location>
    </subcellularLocation>
</comment>
<dbReference type="EMBL" id="QKYT01000368">
    <property type="protein sequence ID" value="RIA86348.1"/>
    <property type="molecule type" value="Genomic_DNA"/>
</dbReference>
<comment type="caution">
    <text evidence="11">The sequence shown here is derived from an EMBL/GenBank/DDBJ whole genome shotgun (WGS) entry which is preliminary data.</text>
</comment>
<keyword evidence="12" id="KW-1185">Reference proteome</keyword>
<comment type="function">
    <text evidence="7">Required for proper homologous chromosome pairing and efficient cross-over and intragenic recombination during meiosis.</text>
</comment>
<accession>A0A397SJY4</accession>
<dbReference type="STRING" id="658196.A0A397SJY4"/>
<dbReference type="AlphaFoldDB" id="A0A397SJY4"/>
<evidence type="ECO:0000256" key="2">
    <source>
        <dbReference type="ARBA" id="ARBA00005981"/>
    </source>
</evidence>
<dbReference type="InterPro" id="IPR040453">
    <property type="entry name" value="Mnd1_HTH"/>
</dbReference>
<dbReference type="PANTHER" id="PTHR31398">
    <property type="entry name" value="MEIOTIC NUCLEAR DIVISION PROTEIN 1 HOMOLOG"/>
    <property type="match status" value="1"/>
</dbReference>
<dbReference type="OrthoDB" id="273345at2759"/>
<dbReference type="Pfam" id="PF03962">
    <property type="entry name" value="Mnd1"/>
    <property type="match status" value="1"/>
</dbReference>
<evidence type="ECO:0000313" key="12">
    <source>
        <dbReference type="Proteomes" id="UP000265703"/>
    </source>
</evidence>
<dbReference type="PIRSF" id="PIRSF026991">
    <property type="entry name" value="Mnd1"/>
    <property type="match status" value="1"/>
</dbReference>
<organism evidence="11 12">
    <name type="scientific">Glomus cerebriforme</name>
    <dbReference type="NCBI Taxonomy" id="658196"/>
    <lineage>
        <taxon>Eukaryota</taxon>
        <taxon>Fungi</taxon>
        <taxon>Fungi incertae sedis</taxon>
        <taxon>Mucoromycota</taxon>
        <taxon>Glomeromycotina</taxon>
        <taxon>Glomeromycetes</taxon>
        <taxon>Glomerales</taxon>
        <taxon>Glomeraceae</taxon>
        <taxon>Glomus</taxon>
    </lineage>
</organism>
<evidence type="ECO:0000256" key="7">
    <source>
        <dbReference type="PIRNR" id="PIRNR026991"/>
    </source>
</evidence>
<keyword evidence="3 8" id="KW-0175">Coiled coil</keyword>
<evidence type="ECO:0000256" key="3">
    <source>
        <dbReference type="ARBA" id="ARBA00023054"/>
    </source>
</evidence>
<feature type="domain" description="Mnd1 HTH" evidence="9">
    <location>
        <begin position="18"/>
        <end position="76"/>
    </location>
</feature>
<evidence type="ECO:0000259" key="10">
    <source>
        <dbReference type="Pfam" id="PF18517"/>
    </source>
</evidence>
<comment type="similarity">
    <text evidence="2 7">Belongs to the MND1 family.</text>
</comment>
<name>A0A397SJY4_9GLOM</name>
<evidence type="ECO:0000313" key="11">
    <source>
        <dbReference type="EMBL" id="RIA86348.1"/>
    </source>
</evidence>
<evidence type="ECO:0000256" key="8">
    <source>
        <dbReference type="SAM" id="Coils"/>
    </source>
</evidence>
<proteinExistence type="inferred from homology"/>
<keyword evidence="5 7" id="KW-0539">Nucleus</keyword>
<gene>
    <name evidence="11" type="ORF">C1645_829397</name>
</gene>
<reference evidence="11 12" key="1">
    <citation type="submission" date="2018-06" db="EMBL/GenBank/DDBJ databases">
        <title>Comparative genomics reveals the genomic features of Rhizophagus irregularis, R. cerebriforme, R. diaphanum and Gigaspora rosea, and their symbiotic lifestyle signature.</title>
        <authorList>
            <person name="Morin E."/>
            <person name="San Clemente H."/>
            <person name="Chen E.C.H."/>
            <person name="De La Providencia I."/>
            <person name="Hainaut M."/>
            <person name="Kuo A."/>
            <person name="Kohler A."/>
            <person name="Murat C."/>
            <person name="Tang N."/>
            <person name="Roy S."/>
            <person name="Loubradou J."/>
            <person name="Henrissat B."/>
            <person name="Grigoriev I.V."/>
            <person name="Corradi N."/>
            <person name="Roux C."/>
            <person name="Martin F.M."/>
        </authorList>
    </citation>
    <scope>NUCLEOTIDE SEQUENCE [LARGE SCALE GENOMIC DNA]</scope>
    <source>
        <strain evidence="11 12">DAOM 227022</strain>
    </source>
</reference>
<dbReference type="Proteomes" id="UP000265703">
    <property type="component" value="Unassembled WGS sequence"/>
</dbReference>
<dbReference type="InterPro" id="IPR040661">
    <property type="entry name" value="LZ3wCH"/>
</dbReference>
<evidence type="ECO:0000259" key="9">
    <source>
        <dbReference type="Pfam" id="PF03962"/>
    </source>
</evidence>
<dbReference type="GO" id="GO:0003690">
    <property type="term" value="F:double-stranded DNA binding"/>
    <property type="evidence" value="ECO:0007669"/>
    <property type="project" value="InterPro"/>
</dbReference>
<evidence type="ECO:0000256" key="5">
    <source>
        <dbReference type="ARBA" id="ARBA00023242"/>
    </source>
</evidence>